<name>A0A8J3LE41_9ACTN</name>
<proteinExistence type="predicted"/>
<dbReference type="EMBL" id="BONJ01000032">
    <property type="protein sequence ID" value="GIG17557.1"/>
    <property type="molecule type" value="Genomic_DNA"/>
</dbReference>
<evidence type="ECO:0000313" key="2">
    <source>
        <dbReference type="Proteomes" id="UP000660339"/>
    </source>
</evidence>
<protein>
    <submittedName>
        <fullName evidence="1">Uncharacterized protein</fullName>
    </submittedName>
</protein>
<reference evidence="1" key="1">
    <citation type="submission" date="2021-01" db="EMBL/GenBank/DDBJ databases">
        <title>Whole genome shotgun sequence of Catellatospora methionotrophica NBRC 14553.</title>
        <authorList>
            <person name="Komaki H."/>
            <person name="Tamura T."/>
        </authorList>
    </citation>
    <scope>NUCLEOTIDE SEQUENCE</scope>
    <source>
        <strain evidence="1">NBRC 14553</strain>
    </source>
</reference>
<organism evidence="1 2">
    <name type="scientific">Catellatospora methionotrophica</name>
    <dbReference type="NCBI Taxonomy" id="121620"/>
    <lineage>
        <taxon>Bacteria</taxon>
        <taxon>Bacillati</taxon>
        <taxon>Actinomycetota</taxon>
        <taxon>Actinomycetes</taxon>
        <taxon>Micromonosporales</taxon>
        <taxon>Micromonosporaceae</taxon>
        <taxon>Catellatospora</taxon>
    </lineage>
</organism>
<dbReference type="AlphaFoldDB" id="A0A8J3LE41"/>
<gene>
    <name evidence="1" type="ORF">Cme02nite_58890</name>
</gene>
<accession>A0A8J3LE41</accession>
<keyword evidence="2" id="KW-1185">Reference proteome</keyword>
<comment type="caution">
    <text evidence="1">The sequence shown here is derived from an EMBL/GenBank/DDBJ whole genome shotgun (WGS) entry which is preliminary data.</text>
</comment>
<evidence type="ECO:0000313" key="1">
    <source>
        <dbReference type="EMBL" id="GIG17557.1"/>
    </source>
</evidence>
<sequence>MWIAIGRPALTGAPGMVSEGASSNGAAGAAVCAAADTTGSPATVGPGTAWAAGSGFPGHGRLSVSVADSRAKAVSSTAAILIANRVIPC</sequence>
<dbReference type="Proteomes" id="UP000660339">
    <property type="component" value="Unassembled WGS sequence"/>
</dbReference>